<evidence type="ECO:0000313" key="3">
    <source>
        <dbReference type="EMBL" id="MBS5333306.1"/>
    </source>
</evidence>
<evidence type="ECO:0000256" key="2">
    <source>
        <dbReference type="SAM" id="Phobius"/>
    </source>
</evidence>
<feature type="compositionally biased region" description="Acidic residues" evidence="1">
    <location>
        <begin position="3510"/>
        <end position="3520"/>
    </location>
</feature>
<sequence length="3546" mass="374890">MLHQPKNKKRTGGFTMVELMVVLAIMGILAALVGGGLIAYTRLARFEKNEANARTLFQAAQISLTRMDTAGELDAFCADVEDQGKAGTHFTDDVVITDAAGNEVRRRTASELNNGIYALYYDKTDGTGQNELVRRLLDDYIYDDSMFNAAICVEIDRTSGQVYSVFYDTNSDKLRFAADGVADATDITDRSYDHRRNDSLVGYYSAEDRVNVVELQQTKLKVKNPRLSNGETLTLNWGGNSNLADMDTVYTAVAYRAEKNGLTGYKIADESKPLFSIEIKRPNTEQQVLAELETTVYTCNADGTRTETKRTLRYPLSYNKGNFVLTLDAMADASLLRACEKDTSTADNDLYSITRLLAEPENIIIRLQAAPRDEYADSYTASKSGDSNAENTLFAIDGTKTDAELKYFRHLYNVRWAKNWGDAKATYTLKAQGMGANGLNWTGGGVTVYTAAGVGKNPEAKVPSQTDPVAWPTIPALGENITLQSETTVAGTARVPILNLQLRGNSVAAVDKTNENPLDRYVGLVGENNGTISHITLRDADVQVNTEIKALTTGQSVPEGGIRLTNTTYLAELPEGDTARRDGVRAVGALCGVNTGTLQDCTLLHGTNNAYKAQVLATLHFDDDTTEKTRIPDAANKYYEHEPQGIGGLVGVAIPKNDAGTKLENLTVGENVTVAGLLVDDDTTDTTDGPGEAGEKARYTAAAADAGDTKTPTRWRSVGVGGVFGTLDAGNLKTDDKTVIANAANVTGSGFVGGIAGNLYSTDTAADGTIKTIVNRLANTGTVSAGVNYQGDNTKTEHSLVLGQFFGGIAGYTQDVVLTNCTSTARGTMTETDLRSQVDAGYASDGTLNDNSPLKGDFVGGLVGFGKNILLQNSRTEKGYVLGSRFVGGLAGGFTGSTLHADSAANTSDVFGNRYVGGIVSVNGSGSIIQTSTNSGLVAGLGKNAAYVGGIVGVNDATWGAGSAAQAEEAQLINCTNSMSGDNATDSRRIRLLQALSTHAGITEYANYVGGLVGYNGTRGSVTWDQYGTPTLGAILYGDTFVGGLAGYNDGNAAITNTSGKPLIIRGQIVADGDAVGGLIGLNTAPVLPTATVAATRVEGVHFVGGVIGANMPVGSFTVQDTLGKAGALTTTVTAGRVRADGVAGGIIGYNRLLTALPQNVTHAAMLPAFSDDNVLIDSTAVASSEAAVCLENFTNTFNLEANAYVGGILGYNDAATNLTIRNAVNGSSSNALAVGGLSMSTDDTAHRLYQGVKLLSLNQNYEFGETRGYLAGGIIGFAAKNTTLENCTSYGNIAHACAAGGLTGWNDGTISGGMTCASLGSQQAGYLYLGGIAGVNTRSIANAAPDQGVVLRGNQVIGGIAGINMSGAAVTYDQAATPAASVVATYCAGGVAGVNCGTITLGSTTQLNFTVTATTYAGGIAGSNNARGSTRGLITGGVPMAQVTAATYAGGAAGINYADISNVSNQAPVRANDTLAGGIAGQNAAGGVIDGCRDTNREVYATNGVAGGIAGTNAAGAAIRNAEITAGATITAANGAAGGFVSENSGLIENGTVRGGTINFTGGTIGAVATYNRKGGIIRGTAVAQDAKVHLNGPATIVGGIAGRNEPGEGTTDAAWIENAAVNAGALDLNGLTVNANLVTLGGAVGSNAGKVKGTNVTLSVTEGDKLERYQNLGGVAGQNDGTLDTCTYQGTLGLASAKADGDFAWGAASRNGNTIGGIAGVNNGTVQSCAVPAIVLQARGSNNVSSLQTDAQKLDNATHVGGIAGRNNGTISASYVATDANGKSIIAARYGFVGGVAGSNSGSITNSGNQQAQALVSKVNNEWLPLNTDDANTGINAMVAELTKTDGTYTGFKGVDTVGADDYGYGSVYLTENKTTTSGGRWGTTTTTKAGLAANDLTVVLRGNNNVDNNDSQRGSGYLGGITGYNSATGAITDSATGHWFVYGDNISKASTIGGIVGTNISSKDLTTLVNCAAVRRYTRLSSNKNDDNTTNEHTGAKATRIEVHVGGIIGHQGNDRDDLWALSKCVNYGTVYNSRSNNIGGIVSYWTDYGGTIEYSFNFGDLLTNMNDNWDSCGTMGGIAGYFDAPVKNTSVNILHCQNHGSMKGTNNKSANDIGGIFGKVQMADKTDPMTINVYDCVNGSTVEIKAQSMAVGIFGYLGPWDTRGSTIDNVIVNIDRCRNYCTNMSAYYIVGIVGSRGGGGRSTQPTTLNNCFSLVGGDNWHPLAYDNPGGAVENIKGSNNYYIDAYSKDGKSAWNAQAWNERWLGHTSTDLTNFTWSGADSRFTESMETKNCGGRRLNLGKDTTDGSYFAMLAVPNNTNDNTTYDLSRVVYNTAYIHVDATDTWKRTVETKDGDVLGNILLRFTETNDSIKGSSGQNIPSNGDITDEVIQNYYKYVLEANEPNQIPESITIQRSEETKDGTGAVYGRYLVSWTAPKQDAAHGPAMYYKLEVYKTDASGIVTDATPIHTAMVYETKYTFDNDPDRDGWIGNFVVRITPMNSKGGGTSRDSAVQTFAQTLPKPEIEVRLKRTGTGNIYYQTVVLTNYDEYVRIANDQWKVDFNYVGGSSGSFGSFSKGKSEQTITNGLDNIRTLTAIANPSTSTAPFMRSEQFSERTAIAGPFTNPDRNDEWSTGLAAKGNVTVTNPTVTGTTVNDLTISLNLSYAPFVRDDNKMQEAQPIYRVMLVGKYVGDSETTASGTSLTGQYITLAAQQTRVGAAATTVTFRNLPKEAFTSDYEDLKIVAAPVESGIGPSYSRWAATEEEVTAAIAQRGKDPVAYYDGLEIVRKAGGDGYEYAHMTALYFVGKAYNTNDKDKSYNDVLAPSQVKTLQTGVTTLQAPKLDQQLTKEEVRTAENKLYYTFSWTQTTDGTTLDTTVQKYTIELYGVQADGKQETIRLASGVDLADRVKFDNAGRYTLELCVDDDLAEGSKSWKYNNVILHVARVSDTNAQIGLADEQSYAVNTRLDAPNAPGGFTRLYDENSADALTYSINWPAVVGADHYTLYAKRQNADTTWETVETWENITGTQTEIDMEQYQGQKLRFYVIANRAAGDTTGFDSPDGALCGPQAVKSRVAAPTVSSAAFAPAAPSQAEFLNGETLQMTVSGNKASSYFFTGYLFKNVDDYKTIAALANGWQTTAALGKDKADKLAALQTALDTMLKNGDAICIIPESDRQSGGGTPAGGSDGSAAYNLSNGFTMKPEYSRYYLLPALRAMAETSSDMVSSNWYYYVGDYTNNPAAMQLPAIQLDAPDAGLTAVGVDYTVDLYDSDAYTSTTGKTDEITLNRFAVQWQAANRYPSTGTPDDGRVSNLTDYYKFTVTPVNGTAYTIEMWTYDADSEEKKDDGTPEHLRGEIKTVKKTVTIDGNNYEKYLDPQIEKDADGNVTRTWYDLSVMPVFQEDTTDVDHWESKPEWLRGCVTQEDNAKPYYQVSVVAELEVVENDNGEPAYRVLLPDMANVLTSGDALQKFTTSIQVETMAHSKADGKTVGTPDAEAVKIGDDTQAVELIAEEPTPDENTETTQPTETPAEPQNAPQPVELTDKAG</sequence>
<proteinExistence type="predicted"/>
<feature type="transmembrane region" description="Helical" evidence="2">
    <location>
        <begin position="21"/>
        <end position="40"/>
    </location>
</feature>
<feature type="compositionally biased region" description="Low complexity" evidence="1">
    <location>
        <begin position="3521"/>
        <end position="3534"/>
    </location>
</feature>
<dbReference type="Pfam" id="PF07963">
    <property type="entry name" value="N_methyl"/>
    <property type="match status" value="1"/>
</dbReference>
<protein>
    <submittedName>
        <fullName evidence="3">Type II secretion system protein</fullName>
    </submittedName>
</protein>
<comment type="caution">
    <text evidence="3">The sequence shown here is derived from an EMBL/GenBank/DDBJ whole genome shotgun (WGS) entry which is preliminary data.</text>
</comment>
<evidence type="ECO:0000256" key="1">
    <source>
        <dbReference type="SAM" id="MobiDB-lite"/>
    </source>
</evidence>
<gene>
    <name evidence="3" type="ORF">KHY36_12360</name>
</gene>
<evidence type="ECO:0000313" key="4">
    <source>
        <dbReference type="Proteomes" id="UP000759273"/>
    </source>
</evidence>
<dbReference type="Gene3D" id="3.30.700.10">
    <property type="entry name" value="Glycoprotein, Type 4 Pilin"/>
    <property type="match status" value="1"/>
</dbReference>
<feature type="region of interest" description="Disordered" evidence="1">
    <location>
        <begin position="3510"/>
        <end position="3546"/>
    </location>
</feature>
<name>A0A943HK44_9FIRM</name>
<dbReference type="SUPFAM" id="SSF54523">
    <property type="entry name" value="Pili subunits"/>
    <property type="match status" value="1"/>
</dbReference>
<dbReference type="EMBL" id="JAGZGG010000037">
    <property type="protein sequence ID" value="MBS5333306.1"/>
    <property type="molecule type" value="Genomic_DNA"/>
</dbReference>
<accession>A0A943HK44</accession>
<keyword evidence="2" id="KW-1133">Transmembrane helix</keyword>
<keyword evidence="2" id="KW-0472">Membrane</keyword>
<dbReference type="Gene3D" id="2.160.20.110">
    <property type="match status" value="3"/>
</dbReference>
<organism evidence="3 4">
    <name type="scientific">Subdoligranulum variabile</name>
    <dbReference type="NCBI Taxonomy" id="214851"/>
    <lineage>
        <taxon>Bacteria</taxon>
        <taxon>Bacillati</taxon>
        <taxon>Bacillota</taxon>
        <taxon>Clostridia</taxon>
        <taxon>Eubacteriales</taxon>
        <taxon>Oscillospiraceae</taxon>
        <taxon>Subdoligranulum</taxon>
    </lineage>
</organism>
<dbReference type="InterPro" id="IPR012902">
    <property type="entry name" value="N_methyl_site"/>
</dbReference>
<dbReference type="NCBIfam" id="TIGR02532">
    <property type="entry name" value="IV_pilin_GFxxxE"/>
    <property type="match status" value="1"/>
</dbReference>
<dbReference type="Proteomes" id="UP000759273">
    <property type="component" value="Unassembled WGS sequence"/>
</dbReference>
<reference evidence="3" key="1">
    <citation type="submission" date="2021-02" db="EMBL/GenBank/DDBJ databases">
        <title>Infant gut strain persistence is associated with maternal origin, phylogeny, and functional potential including surface adhesion and iron acquisition.</title>
        <authorList>
            <person name="Lou Y.C."/>
        </authorList>
    </citation>
    <scope>NUCLEOTIDE SEQUENCE</scope>
    <source>
        <strain evidence="3">L3_101_000M1_dasL3_101_000M1_concoct_87</strain>
    </source>
</reference>
<keyword evidence="2" id="KW-0812">Transmembrane</keyword>
<dbReference type="InterPro" id="IPR045584">
    <property type="entry name" value="Pilin-like"/>
</dbReference>